<dbReference type="SUPFAM" id="SSF56784">
    <property type="entry name" value="HAD-like"/>
    <property type="match status" value="1"/>
</dbReference>
<sequence>MKKNLALFDFDGTITKKDSLIEFLKFYFGKKKTILGFLSHSHLLVAMKMGIVANALVKEKILTYFFKGEPVKIFKEQAIDFSFHVLPQLVRMDALAQIKKHQKEGDRVIVISASAEDWLRPWCDANGLETLATKLEKKAGKLTGRIAGKNCNGAEKVKRILELLKVEDYESIYAYGDSKGDKEMLEISSHPVYRKFKK</sequence>
<dbReference type="InterPro" id="IPR050582">
    <property type="entry name" value="HAD-like_SerB"/>
</dbReference>
<dbReference type="PANTHER" id="PTHR43344">
    <property type="entry name" value="PHOSPHOSERINE PHOSPHATASE"/>
    <property type="match status" value="1"/>
</dbReference>
<dbReference type="NCBIfam" id="TIGR01490">
    <property type="entry name" value="HAD-SF-IB-hyp1"/>
    <property type="match status" value="1"/>
</dbReference>
<reference evidence="1" key="1">
    <citation type="submission" date="2021-01" db="EMBL/GenBank/DDBJ databases">
        <title>Marivirga aurantiaca sp. nov., isolated from intertidal surface sediments.</title>
        <authorList>
            <person name="Zhang M."/>
        </authorList>
    </citation>
    <scope>NUCLEOTIDE SEQUENCE</scope>
    <source>
        <strain evidence="1">S37H4</strain>
    </source>
</reference>
<evidence type="ECO:0000313" key="2">
    <source>
        <dbReference type="Proteomes" id="UP000611723"/>
    </source>
</evidence>
<dbReference type="RefSeq" id="WP_201432196.1">
    <property type="nucleotide sequence ID" value="NZ_JAEQBW010000008.1"/>
</dbReference>
<dbReference type="InterPro" id="IPR006385">
    <property type="entry name" value="HAD_hydro_SerB1"/>
</dbReference>
<dbReference type="NCBIfam" id="TIGR01488">
    <property type="entry name" value="HAD-SF-IB"/>
    <property type="match status" value="1"/>
</dbReference>
<name>A0A935CAC3_9BACT</name>
<comment type="caution">
    <text evidence="1">The sequence shown here is derived from an EMBL/GenBank/DDBJ whole genome shotgun (WGS) entry which is preliminary data.</text>
</comment>
<evidence type="ECO:0000313" key="1">
    <source>
        <dbReference type="EMBL" id="MBK6266515.1"/>
    </source>
</evidence>
<dbReference type="Pfam" id="PF12710">
    <property type="entry name" value="HAD"/>
    <property type="match status" value="1"/>
</dbReference>
<gene>
    <name evidence="1" type="ORF">JKA74_15830</name>
</gene>
<keyword evidence="1" id="KW-0378">Hydrolase</keyword>
<dbReference type="Gene3D" id="1.20.1440.100">
    <property type="entry name" value="SG protein - dephosphorylation function"/>
    <property type="match status" value="1"/>
</dbReference>
<accession>A0A935CAC3</accession>
<proteinExistence type="predicted"/>
<keyword evidence="2" id="KW-1185">Reference proteome</keyword>
<dbReference type="InterPro" id="IPR023214">
    <property type="entry name" value="HAD_sf"/>
</dbReference>
<dbReference type="InterPro" id="IPR036412">
    <property type="entry name" value="HAD-like_sf"/>
</dbReference>
<dbReference type="AlphaFoldDB" id="A0A935CAC3"/>
<dbReference type="Proteomes" id="UP000611723">
    <property type="component" value="Unassembled WGS sequence"/>
</dbReference>
<dbReference type="Gene3D" id="3.40.50.1000">
    <property type="entry name" value="HAD superfamily/HAD-like"/>
    <property type="match status" value="1"/>
</dbReference>
<dbReference type="EMBL" id="JAEQBW010000008">
    <property type="protein sequence ID" value="MBK6266515.1"/>
    <property type="molecule type" value="Genomic_DNA"/>
</dbReference>
<protein>
    <submittedName>
        <fullName evidence="1">HAD-IB family hydrolase</fullName>
    </submittedName>
</protein>
<dbReference type="GO" id="GO:0016787">
    <property type="term" value="F:hydrolase activity"/>
    <property type="evidence" value="ECO:0007669"/>
    <property type="project" value="UniProtKB-KW"/>
</dbReference>
<organism evidence="1 2">
    <name type="scientific">Marivirga aurantiaca</name>
    <dbReference type="NCBI Taxonomy" id="2802615"/>
    <lineage>
        <taxon>Bacteria</taxon>
        <taxon>Pseudomonadati</taxon>
        <taxon>Bacteroidota</taxon>
        <taxon>Cytophagia</taxon>
        <taxon>Cytophagales</taxon>
        <taxon>Marivirgaceae</taxon>
        <taxon>Marivirga</taxon>
    </lineage>
</organism>